<name>A0A5J4UWA8_9EUKA</name>
<proteinExistence type="predicted"/>
<evidence type="ECO:0000313" key="1">
    <source>
        <dbReference type="EMBL" id="KAA6374996.1"/>
    </source>
</evidence>
<sequence length="107" mass="12590">MKSVEQFETPRRGIGAEKTYVHSVFSGGGIEYVQVLPKKQTMDSEIFVNDIKNHRNYKLSKKEILMKTKFTSISTTVEYIQCALGSWIRRLEYITKHDGMYYNKDKW</sequence>
<comment type="caution">
    <text evidence="1">The sequence shown here is derived from an EMBL/GenBank/DDBJ whole genome shotgun (WGS) entry which is preliminary data.</text>
</comment>
<evidence type="ECO:0000313" key="2">
    <source>
        <dbReference type="Proteomes" id="UP000324800"/>
    </source>
</evidence>
<organism evidence="1 2">
    <name type="scientific">Streblomastix strix</name>
    <dbReference type="NCBI Taxonomy" id="222440"/>
    <lineage>
        <taxon>Eukaryota</taxon>
        <taxon>Metamonada</taxon>
        <taxon>Preaxostyla</taxon>
        <taxon>Oxymonadida</taxon>
        <taxon>Streblomastigidae</taxon>
        <taxon>Streblomastix</taxon>
    </lineage>
</organism>
<dbReference type="EMBL" id="SNRW01011556">
    <property type="protein sequence ID" value="KAA6374996.1"/>
    <property type="molecule type" value="Genomic_DNA"/>
</dbReference>
<accession>A0A5J4UWA8</accession>
<gene>
    <name evidence="1" type="ORF">EZS28_029477</name>
</gene>
<dbReference type="AlphaFoldDB" id="A0A5J4UWA8"/>
<dbReference type="Proteomes" id="UP000324800">
    <property type="component" value="Unassembled WGS sequence"/>
</dbReference>
<reference evidence="1 2" key="1">
    <citation type="submission" date="2019-03" db="EMBL/GenBank/DDBJ databases">
        <title>Single cell metagenomics reveals metabolic interactions within the superorganism composed of flagellate Streblomastix strix and complex community of Bacteroidetes bacteria on its surface.</title>
        <authorList>
            <person name="Treitli S.C."/>
            <person name="Kolisko M."/>
            <person name="Husnik F."/>
            <person name="Keeling P."/>
            <person name="Hampl V."/>
        </authorList>
    </citation>
    <scope>NUCLEOTIDE SEQUENCE [LARGE SCALE GENOMIC DNA]</scope>
    <source>
        <strain evidence="1">ST1C</strain>
    </source>
</reference>
<dbReference type="OrthoDB" id="10017160at2759"/>
<protein>
    <submittedName>
        <fullName evidence="1">Uncharacterized protein</fullName>
    </submittedName>
</protein>